<dbReference type="Gene3D" id="2.40.50.140">
    <property type="entry name" value="Nucleic acid-binding proteins"/>
    <property type="match status" value="2"/>
</dbReference>
<dbReference type="GO" id="GO:0003735">
    <property type="term" value="F:structural constituent of ribosome"/>
    <property type="evidence" value="ECO:0007669"/>
    <property type="project" value="TreeGrafter"/>
</dbReference>
<dbReference type="InterPro" id="IPR050437">
    <property type="entry name" value="Ribos_protein_bS1-like"/>
</dbReference>
<dbReference type="InterPro" id="IPR035104">
    <property type="entry name" value="Ribosomal_protein_S1-like"/>
</dbReference>
<dbReference type="GO" id="GO:1990904">
    <property type="term" value="C:ribonucleoprotein complex"/>
    <property type="evidence" value="ECO:0007669"/>
    <property type="project" value="UniProtKB-KW"/>
</dbReference>
<feature type="domain" description="S1 motif" evidence="5">
    <location>
        <begin position="201"/>
        <end position="270"/>
    </location>
</feature>
<organism evidence="6 7">
    <name type="scientific">Dactylococcopsis salina (strain PCC 8305)</name>
    <name type="common">Myxobactron salinum</name>
    <dbReference type="NCBI Taxonomy" id="13035"/>
    <lineage>
        <taxon>Bacteria</taxon>
        <taxon>Bacillati</taxon>
        <taxon>Cyanobacteriota</taxon>
        <taxon>Cyanophyceae</taxon>
        <taxon>Nodosilineales</taxon>
        <taxon>Cymatolegaceae</taxon>
        <taxon>Dactylococcopsis</taxon>
    </lineage>
</organism>
<dbReference type="GO" id="GO:0003729">
    <property type="term" value="F:mRNA binding"/>
    <property type="evidence" value="ECO:0007669"/>
    <property type="project" value="TreeGrafter"/>
</dbReference>
<dbReference type="RefSeq" id="WP_015228459.1">
    <property type="nucleotide sequence ID" value="NC_019780.1"/>
</dbReference>
<accession>K9YSG2</accession>
<keyword evidence="3" id="KW-0687">Ribonucleoprotein</keyword>
<dbReference type="InterPro" id="IPR003029">
    <property type="entry name" value="S1_domain"/>
</dbReference>
<dbReference type="CDD" id="cd05687">
    <property type="entry name" value="S1_RPS1_repeat_ec1_hs1"/>
    <property type="match status" value="1"/>
</dbReference>
<evidence type="ECO:0000313" key="7">
    <source>
        <dbReference type="Proteomes" id="UP000010482"/>
    </source>
</evidence>
<evidence type="ECO:0000313" key="6">
    <source>
        <dbReference type="EMBL" id="AFZ49447.1"/>
    </source>
</evidence>
<keyword evidence="7" id="KW-1185">Reference proteome</keyword>
<comment type="similarity">
    <text evidence="1">Belongs to the bacterial ribosomal protein bS1 family.</text>
</comment>
<evidence type="ECO:0000259" key="5">
    <source>
        <dbReference type="PROSITE" id="PS50126"/>
    </source>
</evidence>
<evidence type="ECO:0000256" key="1">
    <source>
        <dbReference type="ARBA" id="ARBA00006767"/>
    </source>
</evidence>
<dbReference type="PATRIC" id="fig|13035.3.peg.767"/>
<dbReference type="Proteomes" id="UP000010482">
    <property type="component" value="Chromosome"/>
</dbReference>
<evidence type="ECO:0000256" key="3">
    <source>
        <dbReference type="ARBA" id="ARBA00023274"/>
    </source>
</evidence>
<dbReference type="SUPFAM" id="SSF50249">
    <property type="entry name" value="Nucleic acid-binding proteins"/>
    <property type="match status" value="3"/>
</dbReference>
<comment type="function">
    <text evidence="4">Binds mRNA; thus facilitating recognition of the initiation point. It is needed to translate mRNA with a short Shine-Dalgarno (SD) purine-rich sequence.</text>
</comment>
<protein>
    <submittedName>
        <fullName evidence="6">Ribosomal protein S1</fullName>
    </submittedName>
</protein>
<dbReference type="CDD" id="cd04465">
    <property type="entry name" value="S1_RPS1_repeat_ec2_hs2"/>
    <property type="match status" value="1"/>
</dbReference>
<dbReference type="SMART" id="SM00316">
    <property type="entry name" value="S1"/>
    <property type="match status" value="3"/>
</dbReference>
<dbReference type="PANTHER" id="PTHR10724:SF7">
    <property type="entry name" value="SMALL RIBOSOMAL SUBUNIT PROTEIN BS1C"/>
    <property type="match status" value="1"/>
</dbReference>
<evidence type="ECO:0000256" key="2">
    <source>
        <dbReference type="ARBA" id="ARBA00022980"/>
    </source>
</evidence>
<dbReference type="EMBL" id="CP003944">
    <property type="protein sequence ID" value="AFZ49447.1"/>
    <property type="molecule type" value="Genomic_DNA"/>
</dbReference>
<dbReference type="GO" id="GO:0006412">
    <property type="term" value="P:translation"/>
    <property type="evidence" value="ECO:0007669"/>
    <property type="project" value="TreeGrafter"/>
</dbReference>
<dbReference type="InterPro" id="IPR012340">
    <property type="entry name" value="NA-bd_OB-fold"/>
</dbReference>
<dbReference type="FunFam" id="2.40.50.140:FF:000103">
    <property type="entry name" value="protein RRP5 homolog"/>
    <property type="match status" value="1"/>
</dbReference>
<sequence length="302" mass="33161">MTSDFTPSSQSQANVPFSQDDFEKALPEYDYHFQKGQIVRGKAINYDSNYAYVDIGGKSPGLLPFAEANLGSIASFEEAIPLDEEIELLVIREQDADGQVTLSRKQLQEQRVWETLEEYQADKKPVEIVVTGSNRGGVKGEIMGLRAFVPRSHILASDNLDDLIGQTVTGILIEVNPEDKRLVLSQREAAKADAMGQIIAGSLIEGKIVNLKPYGAFVELAAGVTGLLHIKQISQKRVDSLESLFSVGETLKVMIVDVDEHQGRIALSTKELEHYPGQMLDSKAEVMAKAESRVQQAGNSEE</sequence>
<keyword evidence="2 6" id="KW-0689">Ribosomal protein</keyword>
<dbReference type="KEGG" id="dsl:Dacsa_0685"/>
<proteinExistence type="inferred from homology"/>
<dbReference type="AlphaFoldDB" id="K9YSG2"/>
<name>K9YSG2_DACS8</name>
<gene>
    <name evidence="6" type="ORF">Dacsa_0685</name>
</gene>
<reference evidence="6" key="1">
    <citation type="submission" date="2012-04" db="EMBL/GenBank/DDBJ databases">
        <title>Finished genome of Dactylococcopsis salina PCC 8305.</title>
        <authorList>
            <consortium name="US DOE Joint Genome Institute"/>
            <person name="Gugger M."/>
            <person name="Coursin T."/>
            <person name="Rippka R."/>
            <person name="Tandeau De Marsac N."/>
            <person name="Huntemann M."/>
            <person name="Wei C.-L."/>
            <person name="Han J."/>
            <person name="Detter J.C."/>
            <person name="Han C."/>
            <person name="Tapia R."/>
            <person name="Daligault H."/>
            <person name="Chen A."/>
            <person name="Krypides N."/>
            <person name="Mavromatis K."/>
            <person name="Markowitz V."/>
            <person name="Szeto E."/>
            <person name="Ivanova N."/>
            <person name="Ovchinnikova G."/>
            <person name="Pagani I."/>
            <person name="Pati A."/>
            <person name="Goodwin L."/>
            <person name="Peters L."/>
            <person name="Pitluck S."/>
            <person name="Woyke T."/>
            <person name="Kerfeld C."/>
        </authorList>
    </citation>
    <scope>NUCLEOTIDE SEQUENCE [LARGE SCALE GENOMIC DNA]</scope>
    <source>
        <strain evidence="6">PCC 8305</strain>
    </source>
</reference>
<dbReference type="Pfam" id="PF00575">
    <property type="entry name" value="S1"/>
    <property type="match status" value="1"/>
</dbReference>
<dbReference type="HOGENOM" id="CLU_015805_0_1_3"/>
<feature type="domain" description="S1 motif" evidence="5">
    <location>
        <begin position="123"/>
        <end position="187"/>
    </location>
</feature>
<evidence type="ECO:0000256" key="4">
    <source>
        <dbReference type="ARBA" id="ARBA00025604"/>
    </source>
</evidence>
<dbReference type="GO" id="GO:0005840">
    <property type="term" value="C:ribosome"/>
    <property type="evidence" value="ECO:0007669"/>
    <property type="project" value="UniProtKB-KW"/>
</dbReference>
<dbReference type="PRINTS" id="PR00681">
    <property type="entry name" value="RIBOSOMALS1"/>
</dbReference>
<dbReference type="PANTHER" id="PTHR10724">
    <property type="entry name" value="30S RIBOSOMAL PROTEIN S1"/>
    <property type="match status" value="1"/>
</dbReference>
<dbReference type="eggNOG" id="COG0539">
    <property type="taxonomic scope" value="Bacteria"/>
</dbReference>
<feature type="domain" description="S1 motif" evidence="5">
    <location>
        <begin position="36"/>
        <end position="105"/>
    </location>
</feature>
<dbReference type="PROSITE" id="PS50126">
    <property type="entry name" value="S1"/>
    <property type="match status" value="3"/>
</dbReference>
<dbReference type="OrthoDB" id="9804077at2"/>
<dbReference type="STRING" id="13035.Dacsa_0685"/>